<reference evidence="3 4" key="1">
    <citation type="submission" date="2015-09" db="EMBL/GenBank/DDBJ databases">
        <title>Draft genome of the parasitic nematode Teladorsagia circumcincta isolate WARC Sus (inbred).</title>
        <authorList>
            <person name="Mitreva M."/>
        </authorList>
    </citation>
    <scope>NUCLEOTIDE SEQUENCE [LARGE SCALE GENOMIC DNA]</scope>
    <source>
        <strain evidence="3 4">S</strain>
    </source>
</reference>
<dbReference type="InterPro" id="IPR012341">
    <property type="entry name" value="6hp_glycosidase-like_sf"/>
</dbReference>
<dbReference type="GO" id="GO:0008422">
    <property type="term" value="F:beta-glucosidase activity"/>
    <property type="evidence" value="ECO:0007669"/>
    <property type="project" value="TreeGrafter"/>
</dbReference>
<protein>
    <recommendedName>
        <fullName evidence="5">Glycosyl-hydrolase family 116 catalytic region domain-containing protein</fullName>
    </recommendedName>
</protein>
<dbReference type="AlphaFoldDB" id="A0A2G9TIN0"/>
<feature type="non-terminal residue" evidence="3">
    <location>
        <position position="401"/>
    </location>
</feature>
<dbReference type="InterPro" id="IPR008928">
    <property type="entry name" value="6-hairpin_glycosidase_sf"/>
</dbReference>
<evidence type="ECO:0000259" key="1">
    <source>
        <dbReference type="Pfam" id="PF04685"/>
    </source>
</evidence>
<dbReference type="PANTHER" id="PTHR12654:SF2">
    <property type="entry name" value="NON-LYSOSOMAL GLUCOSYLCERAMIDASE"/>
    <property type="match status" value="1"/>
</dbReference>
<dbReference type="EMBL" id="KZ370912">
    <property type="protein sequence ID" value="PIO57827.1"/>
    <property type="molecule type" value="Genomic_DNA"/>
</dbReference>
<feature type="domain" description="Glycosyl-hydrolase family 116 catalytic region" evidence="1">
    <location>
        <begin position="181"/>
        <end position="401"/>
    </location>
</feature>
<dbReference type="SUPFAM" id="SSF48208">
    <property type="entry name" value="Six-hairpin glycosidases"/>
    <property type="match status" value="1"/>
</dbReference>
<dbReference type="InterPro" id="IPR052566">
    <property type="entry name" value="Non-lysos_glucosylceramidase"/>
</dbReference>
<evidence type="ECO:0000313" key="3">
    <source>
        <dbReference type="EMBL" id="PIO57827.1"/>
    </source>
</evidence>
<dbReference type="GO" id="GO:0005975">
    <property type="term" value="P:carbohydrate metabolic process"/>
    <property type="evidence" value="ECO:0007669"/>
    <property type="project" value="InterPro"/>
</dbReference>
<gene>
    <name evidence="3" type="ORF">TELCIR_20753</name>
</gene>
<dbReference type="Pfam" id="PF12215">
    <property type="entry name" value="Glyco_hydr_116N"/>
    <property type="match status" value="1"/>
</dbReference>
<dbReference type="PANTHER" id="PTHR12654">
    <property type="entry name" value="BILE ACID BETA-GLUCOSIDASE-RELATED"/>
    <property type="match status" value="1"/>
</dbReference>
<proteinExistence type="predicted"/>
<feature type="domain" description="Glycosyl-hydrolase family 116 N-terminal" evidence="2">
    <location>
        <begin position="5"/>
        <end position="74"/>
    </location>
</feature>
<dbReference type="Proteomes" id="UP000230423">
    <property type="component" value="Unassembled WGS sequence"/>
</dbReference>
<sequence length="401" mass="46685">DNEYSSSCSELAVGVCNRFHVAAKSSQSRDFALSWDMPDVTFGASGRWYKRRYTRFVRGASCLCARAIRRRVEWENALDEWQNPILEHPLLPEWYKSAIFNELYFMTDGGSLWFEFDDNWSKIETHLSDYTTSLMRKYGRFGYLESWEYRMVNTYDVHFYASFALAQLWPNIELTVQAEFTDEPWLCTNAYVMHDTGKWKDLNLKYVLTSWRDHVALPRLPGDNTFLEHAWPAVQKLMSEALQEWDKDSDGMIENFGKADQTYDAWRMEGVSAYCGSLWLASLRVAAEMARTLGYAESEKLYMTTLGRAKKVFIEKLWTGSYFRFCERSRSRESIMADQLCGVWFLQSVSPHLAADVLPNHMVRMALKTIYDFNVCRFAGGKMGAVNGMRPDGRVDREYIQ</sequence>
<dbReference type="Gene3D" id="1.50.10.10">
    <property type="match status" value="1"/>
</dbReference>
<name>A0A2G9TIN0_TELCI</name>
<accession>A0A2G9TIN0</accession>
<dbReference type="InterPro" id="IPR006775">
    <property type="entry name" value="GH116_catalytic"/>
</dbReference>
<feature type="non-terminal residue" evidence="3">
    <location>
        <position position="1"/>
    </location>
</feature>
<dbReference type="OrthoDB" id="730489at2759"/>
<keyword evidence="4" id="KW-1185">Reference proteome</keyword>
<organism evidence="3 4">
    <name type="scientific">Teladorsagia circumcincta</name>
    <name type="common">Brown stomach worm</name>
    <name type="synonym">Ostertagia circumcincta</name>
    <dbReference type="NCBI Taxonomy" id="45464"/>
    <lineage>
        <taxon>Eukaryota</taxon>
        <taxon>Metazoa</taxon>
        <taxon>Ecdysozoa</taxon>
        <taxon>Nematoda</taxon>
        <taxon>Chromadorea</taxon>
        <taxon>Rhabditida</taxon>
        <taxon>Rhabditina</taxon>
        <taxon>Rhabditomorpha</taxon>
        <taxon>Strongyloidea</taxon>
        <taxon>Trichostrongylidae</taxon>
        <taxon>Teladorsagia</taxon>
    </lineage>
</organism>
<dbReference type="Pfam" id="PF04685">
    <property type="entry name" value="DUF608"/>
    <property type="match status" value="1"/>
</dbReference>
<evidence type="ECO:0008006" key="5">
    <source>
        <dbReference type="Google" id="ProtNLM"/>
    </source>
</evidence>
<evidence type="ECO:0000313" key="4">
    <source>
        <dbReference type="Proteomes" id="UP000230423"/>
    </source>
</evidence>
<evidence type="ECO:0000259" key="2">
    <source>
        <dbReference type="Pfam" id="PF12215"/>
    </source>
</evidence>
<dbReference type="InterPro" id="IPR024462">
    <property type="entry name" value="GH116_N"/>
</dbReference>